<feature type="signal peptide" evidence="1">
    <location>
        <begin position="1"/>
        <end position="22"/>
    </location>
</feature>
<name>A0A915NI16_9BILA</name>
<organism evidence="2 3">
    <name type="scientific">Meloidogyne floridensis</name>
    <dbReference type="NCBI Taxonomy" id="298350"/>
    <lineage>
        <taxon>Eukaryota</taxon>
        <taxon>Metazoa</taxon>
        <taxon>Ecdysozoa</taxon>
        <taxon>Nematoda</taxon>
        <taxon>Chromadorea</taxon>
        <taxon>Rhabditida</taxon>
        <taxon>Tylenchina</taxon>
        <taxon>Tylenchomorpha</taxon>
        <taxon>Tylenchoidea</taxon>
        <taxon>Meloidogynidae</taxon>
        <taxon>Meloidogyninae</taxon>
        <taxon>Meloidogyne</taxon>
    </lineage>
</organism>
<accession>A0A915NI16</accession>
<sequence>MYKIKILFILIFLVIFLTLTVCKKCIECKNIKKNYRDRRYKRGACCSKTKEGSSKTHTADNEFNDVLEGYQSVQSHETQFEDFEEFTQRKKILIITDNYWDSHWEYNKTLANILADYYNDMLLHTNRDIELAGNIKLLRLKINIIEAEEVFMSFRESKKFKYVAICKEIFKNGEMLSMLKDKNYDLGIAEASGQLSTLSYKDIEFGDGLPNSDIWKKGTKRYEQQMKKYETRKGKMRGEMEDIFLRYYEEICTDESILLHNENLYHQRLFYMSHNTTYRLNFQIQYPCEVLLAMGTVVPWYQENIPGIHE</sequence>
<reference evidence="3" key="1">
    <citation type="submission" date="2022-11" db="UniProtKB">
        <authorList>
            <consortium name="WormBaseParasite"/>
        </authorList>
    </citation>
    <scope>IDENTIFICATION</scope>
</reference>
<evidence type="ECO:0000313" key="2">
    <source>
        <dbReference type="Proteomes" id="UP000887560"/>
    </source>
</evidence>
<keyword evidence="1" id="KW-0732">Signal</keyword>
<keyword evidence="2" id="KW-1185">Reference proteome</keyword>
<proteinExistence type="predicted"/>
<protein>
    <submittedName>
        <fullName evidence="3">Uncharacterized protein</fullName>
    </submittedName>
</protein>
<evidence type="ECO:0000313" key="3">
    <source>
        <dbReference type="WBParaSite" id="scf7180000418864.g3037"/>
    </source>
</evidence>
<feature type="chain" id="PRO_5036952548" evidence="1">
    <location>
        <begin position="23"/>
        <end position="310"/>
    </location>
</feature>
<dbReference type="WBParaSite" id="scf7180000418864.g3037">
    <property type="protein sequence ID" value="scf7180000418864.g3037"/>
    <property type="gene ID" value="scf7180000418864.g3037"/>
</dbReference>
<dbReference type="AlphaFoldDB" id="A0A915NI16"/>
<dbReference type="Proteomes" id="UP000887560">
    <property type="component" value="Unplaced"/>
</dbReference>
<evidence type="ECO:0000256" key="1">
    <source>
        <dbReference type="SAM" id="SignalP"/>
    </source>
</evidence>